<dbReference type="EMBL" id="AP004735">
    <property type="protein sequence ID" value="BAD35772.1"/>
    <property type="molecule type" value="Genomic_DNA"/>
</dbReference>
<evidence type="ECO:0000256" key="1">
    <source>
        <dbReference type="SAM" id="MobiDB-lite"/>
    </source>
</evidence>
<organism evidence="3 4">
    <name type="scientific">Oryza sativa subsp. japonica</name>
    <name type="common">Rice</name>
    <dbReference type="NCBI Taxonomy" id="39947"/>
    <lineage>
        <taxon>Eukaryota</taxon>
        <taxon>Viridiplantae</taxon>
        <taxon>Streptophyta</taxon>
        <taxon>Embryophyta</taxon>
        <taxon>Tracheophyta</taxon>
        <taxon>Spermatophyta</taxon>
        <taxon>Magnoliopsida</taxon>
        <taxon>Liliopsida</taxon>
        <taxon>Poales</taxon>
        <taxon>Poaceae</taxon>
        <taxon>BOP clade</taxon>
        <taxon>Oryzoideae</taxon>
        <taxon>Oryzeae</taxon>
        <taxon>Oryzinae</taxon>
        <taxon>Oryza</taxon>
        <taxon>Oryza sativa</taxon>
    </lineage>
</organism>
<evidence type="ECO:0000313" key="3">
    <source>
        <dbReference type="EMBL" id="BAD35772.1"/>
    </source>
</evidence>
<reference evidence="4" key="4">
    <citation type="journal article" date="2008" name="Nucleic Acids Res.">
        <title>The rice annotation project database (RAP-DB): 2008 update.</title>
        <authorList>
            <consortium name="The rice annotation project (RAP)"/>
        </authorList>
    </citation>
    <scope>GENOME REANNOTATION</scope>
    <source>
        <strain evidence="4">cv. Nipponbare</strain>
    </source>
</reference>
<proteinExistence type="predicted"/>
<reference evidence="2" key="1">
    <citation type="submission" date="2002-02" db="EMBL/GenBank/DDBJ databases">
        <title>Oryza sativa nipponbare(GA3) genomic DNA, chromosome 6, BAC clone:OSJNBa0026P23.</title>
        <authorList>
            <person name="Sasaki T."/>
            <person name="Matsumoto T."/>
            <person name="Yamamoto K."/>
        </authorList>
    </citation>
    <scope>NUCLEOTIDE SEQUENCE</scope>
</reference>
<dbReference type="AlphaFoldDB" id="Q69TQ5"/>
<dbReference type="EMBL" id="AP004734">
    <property type="protein sequence ID" value="BAD35759.1"/>
    <property type="molecule type" value="Genomic_DNA"/>
</dbReference>
<name>Q69TQ5_ORYSJ</name>
<feature type="region of interest" description="Disordered" evidence="1">
    <location>
        <begin position="26"/>
        <end position="69"/>
    </location>
</feature>
<reference evidence="3" key="2">
    <citation type="submission" date="2002-02" db="EMBL/GenBank/DDBJ databases">
        <title>Oryza sativa nipponbare(GA3) genomic DNA, chromosome 6, BAC clone:OSJNBa0031P18.</title>
        <authorList>
            <person name="Sasaki T."/>
            <person name="Matsumoto T."/>
            <person name="Yamamoto K."/>
        </authorList>
    </citation>
    <scope>NUCLEOTIDE SEQUENCE</scope>
</reference>
<gene>
    <name evidence="2" type="ORF">OSJNBa0026P23.30</name>
    <name evidence="3" type="ORF">OSJNBa0031P18.9</name>
</gene>
<protein>
    <submittedName>
        <fullName evidence="3">Uncharacterized protein</fullName>
    </submittedName>
</protein>
<evidence type="ECO:0000313" key="2">
    <source>
        <dbReference type="EMBL" id="BAD35759.1"/>
    </source>
</evidence>
<reference evidence="4" key="3">
    <citation type="journal article" date="2005" name="Nature">
        <title>The map-based sequence of the rice genome.</title>
        <authorList>
            <consortium name="International rice genome sequencing project (IRGSP)"/>
            <person name="Matsumoto T."/>
            <person name="Wu J."/>
            <person name="Kanamori H."/>
            <person name="Katayose Y."/>
            <person name="Fujisawa M."/>
            <person name="Namiki N."/>
            <person name="Mizuno H."/>
            <person name="Yamamoto K."/>
            <person name="Antonio B.A."/>
            <person name="Baba T."/>
            <person name="Sakata K."/>
            <person name="Nagamura Y."/>
            <person name="Aoki H."/>
            <person name="Arikawa K."/>
            <person name="Arita K."/>
            <person name="Bito T."/>
            <person name="Chiden Y."/>
            <person name="Fujitsuka N."/>
            <person name="Fukunaka R."/>
            <person name="Hamada M."/>
            <person name="Harada C."/>
            <person name="Hayashi A."/>
            <person name="Hijishita S."/>
            <person name="Honda M."/>
            <person name="Hosokawa S."/>
            <person name="Ichikawa Y."/>
            <person name="Idonuma A."/>
            <person name="Iijima M."/>
            <person name="Ikeda M."/>
            <person name="Ikeno M."/>
            <person name="Ito K."/>
            <person name="Ito S."/>
            <person name="Ito T."/>
            <person name="Ito Y."/>
            <person name="Ito Y."/>
            <person name="Iwabuchi A."/>
            <person name="Kamiya K."/>
            <person name="Karasawa W."/>
            <person name="Kurita K."/>
            <person name="Katagiri S."/>
            <person name="Kikuta A."/>
            <person name="Kobayashi H."/>
            <person name="Kobayashi N."/>
            <person name="Machita K."/>
            <person name="Maehara T."/>
            <person name="Masukawa M."/>
            <person name="Mizubayashi T."/>
            <person name="Mukai Y."/>
            <person name="Nagasaki H."/>
            <person name="Nagata Y."/>
            <person name="Naito S."/>
            <person name="Nakashima M."/>
            <person name="Nakama Y."/>
            <person name="Nakamichi Y."/>
            <person name="Nakamura M."/>
            <person name="Meguro A."/>
            <person name="Negishi M."/>
            <person name="Ohta I."/>
            <person name="Ohta T."/>
            <person name="Okamoto M."/>
            <person name="Ono N."/>
            <person name="Saji S."/>
            <person name="Sakaguchi M."/>
            <person name="Sakai K."/>
            <person name="Shibata M."/>
            <person name="Shimokawa T."/>
            <person name="Song J."/>
            <person name="Takazaki Y."/>
            <person name="Terasawa K."/>
            <person name="Tsugane M."/>
            <person name="Tsuji K."/>
            <person name="Ueda S."/>
            <person name="Waki K."/>
            <person name="Yamagata H."/>
            <person name="Yamamoto M."/>
            <person name="Yamamoto S."/>
            <person name="Yamane H."/>
            <person name="Yoshiki S."/>
            <person name="Yoshihara R."/>
            <person name="Yukawa K."/>
            <person name="Zhong H."/>
            <person name="Yano M."/>
            <person name="Yuan Q."/>
            <person name="Ouyang S."/>
            <person name="Liu J."/>
            <person name="Jones K.M."/>
            <person name="Gansberger K."/>
            <person name="Moffat K."/>
            <person name="Hill J."/>
            <person name="Bera J."/>
            <person name="Fadrosh D."/>
            <person name="Jin S."/>
            <person name="Johri S."/>
            <person name="Kim M."/>
            <person name="Overton L."/>
            <person name="Reardon M."/>
            <person name="Tsitrin T."/>
            <person name="Vuong H."/>
            <person name="Weaver B."/>
            <person name="Ciecko A."/>
            <person name="Tallon L."/>
            <person name="Jackson J."/>
            <person name="Pai G."/>
            <person name="Aken S.V."/>
            <person name="Utterback T."/>
            <person name="Reidmuller S."/>
            <person name="Feldblyum T."/>
            <person name="Hsiao J."/>
            <person name="Zismann V."/>
            <person name="Iobst S."/>
            <person name="de Vazeille A.R."/>
            <person name="Buell C.R."/>
            <person name="Ying K."/>
            <person name="Li Y."/>
            <person name="Lu T."/>
            <person name="Huang Y."/>
            <person name="Zhao Q."/>
            <person name="Feng Q."/>
            <person name="Zhang L."/>
            <person name="Zhu J."/>
            <person name="Weng Q."/>
            <person name="Mu J."/>
            <person name="Lu Y."/>
            <person name="Fan D."/>
            <person name="Liu Y."/>
            <person name="Guan J."/>
            <person name="Zhang Y."/>
            <person name="Yu S."/>
            <person name="Liu X."/>
            <person name="Zhang Y."/>
            <person name="Hong G."/>
            <person name="Han B."/>
            <person name="Choisne N."/>
            <person name="Demange N."/>
            <person name="Orjeda G."/>
            <person name="Samain S."/>
            <person name="Cattolico L."/>
            <person name="Pelletier E."/>
            <person name="Couloux A."/>
            <person name="Segurens B."/>
            <person name="Wincker P."/>
            <person name="D'Hont A."/>
            <person name="Scarpelli C."/>
            <person name="Weissenbach J."/>
            <person name="Salanoubat M."/>
            <person name="Quetier F."/>
            <person name="Yu Y."/>
            <person name="Kim H.R."/>
            <person name="Rambo T."/>
            <person name="Currie J."/>
            <person name="Collura K."/>
            <person name="Luo M."/>
            <person name="Yang T."/>
            <person name="Ammiraju J.S.S."/>
            <person name="Engler F."/>
            <person name="Soderlund C."/>
            <person name="Wing R.A."/>
            <person name="Palmer L.E."/>
            <person name="de la Bastide M."/>
            <person name="Spiegel L."/>
            <person name="Nascimento L."/>
            <person name="Zutavern T."/>
            <person name="O'Shaughnessy A."/>
            <person name="Dike S."/>
            <person name="Dedhia N."/>
            <person name="Preston R."/>
            <person name="Balija V."/>
            <person name="McCombie W.R."/>
            <person name="Chow T."/>
            <person name="Chen H."/>
            <person name="Chung M."/>
            <person name="Chen C."/>
            <person name="Shaw J."/>
            <person name="Wu H."/>
            <person name="Hsiao K."/>
            <person name="Chao Y."/>
            <person name="Chu M."/>
            <person name="Cheng C."/>
            <person name="Hour A."/>
            <person name="Lee P."/>
            <person name="Lin S."/>
            <person name="Lin Y."/>
            <person name="Liou J."/>
            <person name="Liu S."/>
            <person name="Hsing Y."/>
            <person name="Raghuvanshi S."/>
            <person name="Mohanty A."/>
            <person name="Bharti A.K."/>
            <person name="Gaur A."/>
            <person name="Gupta V."/>
            <person name="Kumar D."/>
            <person name="Ravi V."/>
            <person name="Vij S."/>
            <person name="Kapur A."/>
            <person name="Khurana P."/>
            <person name="Khurana P."/>
            <person name="Khurana J.P."/>
            <person name="Tyagi A.K."/>
            <person name="Gaikwad K."/>
            <person name="Singh A."/>
            <person name="Dalal V."/>
            <person name="Srivastava S."/>
            <person name="Dixit A."/>
            <person name="Pal A.K."/>
            <person name="Ghazi I.A."/>
            <person name="Yadav M."/>
            <person name="Pandit A."/>
            <person name="Bhargava A."/>
            <person name="Sureshbabu K."/>
            <person name="Batra K."/>
            <person name="Sharma T.R."/>
            <person name="Mohapatra T."/>
            <person name="Singh N.K."/>
            <person name="Messing J."/>
            <person name="Nelson A.B."/>
            <person name="Fuks G."/>
            <person name="Kavchok S."/>
            <person name="Keizer G."/>
            <person name="Linton E."/>
            <person name="Llaca V."/>
            <person name="Song R."/>
            <person name="Tanyolac B."/>
            <person name="Young S."/>
            <person name="Ho-Il K."/>
            <person name="Hahn J.H."/>
            <person name="Sangsakoo G."/>
            <person name="Vanavichit A."/>
            <person name="de Mattos Luiz.A.T."/>
            <person name="Zimmer P.D."/>
            <person name="Malone G."/>
            <person name="Dellagostin O."/>
            <person name="de Oliveira A.C."/>
            <person name="Bevan M."/>
            <person name="Bancroft I."/>
            <person name="Minx P."/>
            <person name="Cordum H."/>
            <person name="Wilson R."/>
            <person name="Cheng Z."/>
            <person name="Jin W."/>
            <person name="Jiang J."/>
            <person name="Leong S.A."/>
            <person name="Iwama H."/>
            <person name="Gojobori T."/>
            <person name="Itoh T."/>
            <person name="Niimura Y."/>
            <person name="Fujii Y."/>
            <person name="Habara T."/>
            <person name="Sakai H."/>
            <person name="Sato Y."/>
            <person name="Wilson G."/>
            <person name="Kumar K."/>
            <person name="McCouch S."/>
            <person name="Juretic N."/>
            <person name="Hoen D."/>
            <person name="Wright S."/>
            <person name="Bruskiewich R."/>
            <person name="Bureau T."/>
            <person name="Miyao A."/>
            <person name="Hirochika H."/>
            <person name="Nishikawa T."/>
            <person name="Kadowaki K."/>
            <person name="Sugiura M."/>
            <person name="Burr B."/>
            <person name="Sasaki T."/>
        </authorList>
    </citation>
    <scope>NUCLEOTIDE SEQUENCE [LARGE SCALE GENOMIC DNA]</scope>
    <source>
        <strain evidence="4">cv. Nipponbare</strain>
    </source>
</reference>
<evidence type="ECO:0000313" key="4">
    <source>
        <dbReference type="Proteomes" id="UP000000763"/>
    </source>
</evidence>
<sequence>MHPGCGLADSRLYTYANNAATSLLWGGEGHDRPRSAGSNNGLQARRPVTGAGRASQVAVDGDGGLRQSC</sequence>
<dbReference type="Proteomes" id="UP000000763">
    <property type="component" value="Chromosome 6"/>
</dbReference>
<accession>Q69TQ5</accession>